<reference evidence="3" key="1">
    <citation type="journal article" date="2009" name="J. Bacteriol.">
        <title>Complete genome sequence of Erythrobacter litoralis HTCC2594.</title>
        <authorList>
            <person name="Oh H.M."/>
            <person name="Giovannoni S.J."/>
            <person name="Ferriera S."/>
            <person name="Johnson J."/>
            <person name="Cho J.C."/>
        </authorList>
    </citation>
    <scope>NUCLEOTIDE SEQUENCE [LARGE SCALE GENOMIC DNA]</scope>
    <source>
        <strain evidence="3">HTCC2594</strain>
    </source>
</reference>
<dbReference type="eggNOG" id="ENOG50339DZ">
    <property type="taxonomic scope" value="Bacteria"/>
</dbReference>
<keyword evidence="1" id="KW-0472">Membrane</keyword>
<keyword evidence="3" id="KW-1185">Reference proteome</keyword>
<proteinExistence type="predicted"/>
<keyword evidence="1" id="KW-0812">Transmembrane</keyword>
<keyword evidence="1" id="KW-1133">Transmembrane helix</keyword>
<name>Q2N7T9_ERYLH</name>
<protein>
    <submittedName>
        <fullName evidence="2">Uncharacterized protein</fullName>
    </submittedName>
</protein>
<evidence type="ECO:0000313" key="2">
    <source>
        <dbReference type="EMBL" id="ABC64252.1"/>
    </source>
</evidence>
<dbReference type="Proteomes" id="UP000008808">
    <property type="component" value="Chromosome"/>
</dbReference>
<sequence length="184" mass="19230">MTDEITAQSEAARFAWPVTLALATVGGSLAAACMMPFVALAIVTAATMHRSLALATILAIWATNQVLGFTVLGYPHTGYAFAWGGALGIASVLAMLAGAAVMGERDELSSFRTLSAFLIGFFVYEAALFGLTLVVGGTETFAMPIVGQIFANDALWFAGLSGAYWILTSTAPKLFGPTPRLRLA</sequence>
<feature type="transmembrane region" description="Helical" evidence="1">
    <location>
        <begin position="155"/>
        <end position="175"/>
    </location>
</feature>
<gene>
    <name evidence="2" type="ordered locus">ELI_10800</name>
</gene>
<accession>Q2N7T9</accession>
<feature type="transmembrane region" description="Helical" evidence="1">
    <location>
        <begin position="20"/>
        <end position="45"/>
    </location>
</feature>
<feature type="transmembrane region" description="Helical" evidence="1">
    <location>
        <begin position="114"/>
        <end position="135"/>
    </location>
</feature>
<feature type="transmembrane region" description="Helical" evidence="1">
    <location>
        <begin position="52"/>
        <end position="74"/>
    </location>
</feature>
<feature type="transmembrane region" description="Helical" evidence="1">
    <location>
        <begin position="80"/>
        <end position="102"/>
    </location>
</feature>
<dbReference type="AlphaFoldDB" id="Q2N7T9"/>
<dbReference type="RefSeq" id="WP_011415075.1">
    <property type="nucleotide sequence ID" value="NC_007722.1"/>
</dbReference>
<organism evidence="2 3">
    <name type="scientific">Erythrobacter litoralis (strain HTCC2594)</name>
    <dbReference type="NCBI Taxonomy" id="314225"/>
    <lineage>
        <taxon>Bacteria</taxon>
        <taxon>Pseudomonadati</taxon>
        <taxon>Pseudomonadota</taxon>
        <taxon>Alphaproteobacteria</taxon>
        <taxon>Sphingomonadales</taxon>
        <taxon>Erythrobacteraceae</taxon>
        <taxon>Erythrobacter/Porphyrobacter group</taxon>
        <taxon>Erythrobacter</taxon>
    </lineage>
</organism>
<evidence type="ECO:0000313" key="3">
    <source>
        <dbReference type="Proteomes" id="UP000008808"/>
    </source>
</evidence>
<dbReference type="HOGENOM" id="CLU_094239_1_0_5"/>
<dbReference type="KEGG" id="eli:ELI_10800"/>
<dbReference type="EMBL" id="CP000157">
    <property type="protein sequence ID" value="ABC64252.1"/>
    <property type="molecule type" value="Genomic_DNA"/>
</dbReference>
<dbReference type="OrthoDB" id="8447539at2"/>
<dbReference type="STRING" id="314225.ELI_10800"/>
<evidence type="ECO:0000256" key="1">
    <source>
        <dbReference type="SAM" id="Phobius"/>
    </source>
</evidence>